<gene>
    <name evidence="9" type="ORF">HNQ64_004196</name>
</gene>
<keyword evidence="4" id="KW-1003">Cell membrane</keyword>
<evidence type="ECO:0000256" key="6">
    <source>
        <dbReference type="ARBA" id="ARBA00022989"/>
    </source>
</evidence>
<dbReference type="GO" id="GO:0005886">
    <property type="term" value="C:plasma membrane"/>
    <property type="evidence" value="ECO:0007669"/>
    <property type="project" value="UniProtKB-SubCell"/>
</dbReference>
<feature type="transmembrane region" description="Helical" evidence="8">
    <location>
        <begin position="286"/>
        <end position="303"/>
    </location>
</feature>
<evidence type="ECO:0000256" key="7">
    <source>
        <dbReference type="ARBA" id="ARBA00023136"/>
    </source>
</evidence>
<feature type="transmembrane region" description="Helical" evidence="8">
    <location>
        <begin position="31"/>
        <end position="48"/>
    </location>
</feature>
<dbReference type="InterPro" id="IPR002549">
    <property type="entry name" value="AI-2E-like"/>
</dbReference>
<evidence type="ECO:0000256" key="4">
    <source>
        <dbReference type="ARBA" id="ARBA00022475"/>
    </source>
</evidence>
<organism evidence="9 10">
    <name type="scientific">Prosthecobacter dejongeii</name>
    <dbReference type="NCBI Taxonomy" id="48465"/>
    <lineage>
        <taxon>Bacteria</taxon>
        <taxon>Pseudomonadati</taxon>
        <taxon>Verrucomicrobiota</taxon>
        <taxon>Verrucomicrobiia</taxon>
        <taxon>Verrucomicrobiales</taxon>
        <taxon>Verrucomicrobiaceae</taxon>
        <taxon>Prosthecobacter</taxon>
    </lineage>
</organism>
<evidence type="ECO:0000256" key="1">
    <source>
        <dbReference type="ARBA" id="ARBA00004651"/>
    </source>
</evidence>
<comment type="subcellular location">
    <subcellularLocation>
        <location evidence="1">Cell membrane</location>
        <topology evidence="1">Multi-pass membrane protein</topology>
    </subcellularLocation>
</comment>
<dbReference type="Proteomes" id="UP000534294">
    <property type="component" value="Unassembled WGS sequence"/>
</dbReference>
<reference evidence="9 10" key="1">
    <citation type="submission" date="2020-08" db="EMBL/GenBank/DDBJ databases">
        <title>Genomic Encyclopedia of Type Strains, Phase IV (KMG-IV): sequencing the most valuable type-strain genomes for metagenomic binning, comparative biology and taxonomic classification.</title>
        <authorList>
            <person name="Goeker M."/>
        </authorList>
    </citation>
    <scope>NUCLEOTIDE SEQUENCE [LARGE SCALE GENOMIC DNA]</scope>
    <source>
        <strain evidence="9 10">DSM 12251</strain>
    </source>
</reference>
<evidence type="ECO:0000256" key="3">
    <source>
        <dbReference type="ARBA" id="ARBA00022448"/>
    </source>
</evidence>
<protein>
    <submittedName>
        <fullName evidence="9">Putative PurR-regulated permease PerM</fullName>
    </submittedName>
</protein>
<keyword evidence="3" id="KW-0813">Transport</keyword>
<keyword evidence="10" id="KW-1185">Reference proteome</keyword>
<dbReference type="EMBL" id="JACHIF010000010">
    <property type="protein sequence ID" value="MBB5039918.1"/>
    <property type="molecule type" value="Genomic_DNA"/>
</dbReference>
<keyword evidence="7 8" id="KW-0472">Membrane</keyword>
<evidence type="ECO:0000256" key="8">
    <source>
        <dbReference type="SAM" id="Phobius"/>
    </source>
</evidence>
<sequence length="587" mass="64102">MEALQLQLAPLIRLATVMLTVAMLWSGRDFFIPLALAILFAFLLKPVVSFLNHRLHFARTLAVITVTLLSFSVMGALLWVLGGELHELVKELPGYRNTIHQRVVSLKQVGQGGVLEKLQSLAAEISNVSEESGAQGADAPQETPVFIEKSTNRVQETAMSALGYLADSLGTASVVVVFVIFMLLRQNDVRNRVIHLVGYSRLTTTTRALDEAASRVSRYLLMQSLINGVYGVLLAVGFWAIGLPYVVLWGALAALFRFVPYIGPWIAAVLPMALSLAVFDGWSQPLMVITLIVGLELLTNMILEPWLYGQSAGVSDLALLIAIMFWTLIWGPVGLLLATPLTVCLVVFSKYIPELRFVEILMGDKPEVQPAFLVYQRLLVGDLEEAEELTQQSAKEIGQEKTIDQVLLPAAVHARREMMAGRLSKEESDSILDTLTTLSSETALEEAVVFAADSDGPLLLCRSFDASADAIALNWLTRSVGAGVLKWESIPQSALVSEVIAQVEKLQPAIVCISAMPPGVSSTAQLLCKRLRHRFPELKILLARWGAQKAESPADTGASWVVTTTEQARERLQTVLRLEEPASAPAT</sequence>
<keyword evidence="5 8" id="KW-0812">Transmembrane</keyword>
<keyword evidence="6 8" id="KW-1133">Transmembrane helix</keyword>
<feature type="transmembrane region" description="Helical" evidence="8">
    <location>
        <begin position="60"/>
        <end position="81"/>
    </location>
</feature>
<evidence type="ECO:0000256" key="5">
    <source>
        <dbReference type="ARBA" id="ARBA00022692"/>
    </source>
</evidence>
<feature type="transmembrane region" description="Helical" evidence="8">
    <location>
        <begin position="225"/>
        <end position="252"/>
    </location>
</feature>
<name>A0A7W8DRW2_9BACT</name>
<dbReference type="PANTHER" id="PTHR21716">
    <property type="entry name" value="TRANSMEMBRANE PROTEIN"/>
    <property type="match status" value="1"/>
</dbReference>
<feature type="transmembrane region" description="Helical" evidence="8">
    <location>
        <begin position="161"/>
        <end position="184"/>
    </location>
</feature>
<dbReference type="Pfam" id="PF01594">
    <property type="entry name" value="AI-2E_transport"/>
    <property type="match status" value="1"/>
</dbReference>
<accession>A0A7W8DRW2</accession>
<comment type="caution">
    <text evidence="9">The sequence shown here is derived from an EMBL/GenBank/DDBJ whole genome shotgun (WGS) entry which is preliminary data.</text>
</comment>
<evidence type="ECO:0000313" key="9">
    <source>
        <dbReference type="EMBL" id="MBB5039918.1"/>
    </source>
</evidence>
<feature type="transmembrane region" description="Helical" evidence="8">
    <location>
        <begin position="258"/>
        <end position="279"/>
    </location>
</feature>
<dbReference type="AlphaFoldDB" id="A0A7W8DRW2"/>
<evidence type="ECO:0000313" key="10">
    <source>
        <dbReference type="Proteomes" id="UP000534294"/>
    </source>
</evidence>
<proteinExistence type="inferred from homology"/>
<feature type="transmembrane region" description="Helical" evidence="8">
    <location>
        <begin position="323"/>
        <end position="348"/>
    </location>
</feature>
<dbReference type="RefSeq" id="WP_184212127.1">
    <property type="nucleotide sequence ID" value="NZ_JACHIF010000010.1"/>
</dbReference>
<comment type="similarity">
    <text evidence="2">Belongs to the autoinducer-2 exporter (AI-2E) (TC 2.A.86) family.</text>
</comment>
<feature type="transmembrane region" description="Helical" evidence="8">
    <location>
        <begin position="7"/>
        <end position="25"/>
    </location>
</feature>
<evidence type="ECO:0000256" key="2">
    <source>
        <dbReference type="ARBA" id="ARBA00009773"/>
    </source>
</evidence>
<dbReference type="PANTHER" id="PTHR21716:SF53">
    <property type="entry name" value="PERMEASE PERM-RELATED"/>
    <property type="match status" value="1"/>
</dbReference>